<evidence type="ECO:0000256" key="1">
    <source>
        <dbReference type="ARBA" id="ARBA00023002"/>
    </source>
</evidence>
<dbReference type="InterPro" id="IPR036188">
    <property type="entry name" value="FAD/NAD-bd_sf"/>
</dbReference>
<gene>
    <name evidence="3" type="ORF">Amme_057_001</name>
</gene>
<dbReference type="Gene3D" id="3.50.50.60">
    <property type="entry name" value="FAD/NAD(P)-binding domain"/>
    <property type="match status" value="1"/>
</dbReference>
<dbReference type="GO" id="GO:0016491">
    <property type="term" value="F:oxidoreductase activity"/>
    <property type="evidence" value="ECO:0007669"/>
    <property type="project" value="UniProtKB-KW"/>
</dbReference>
<dbReference type="PANTHER" id="PTHR13847">
    <property type="entry name" value="SARCOSINE DEHYDROGENASE-RELATED"/>
    <property type="match status" value="1"/>
</dbReference>
<dbReference type="Pfam" id="PF01266">
    <property type="entry name" value="DAO"/>
    <property type="match status" value="1"/>
</dbReference>
<keyword evidence="1" id="KW-0560">Oxidoreductase</keyword>
<dbReference type="AlphaFoldDB" id="A0A023D5B5"/>
<evidence type="ECO:0000313" key="4">
    <source>
        <dbReference type="Proteomes" id="UP000019760"/>
    </source>
</evidence>
<evidence type="ECO:0000259" key="2">
    <source>
        <dbReference type="Pfam" id="PF01266"/>
    </source>
</evidence>
<proteinExistence type="predicted"/>
<sequence>MPALFGRAVSLPPSLYAARGPEEPLPLLTRNVTADVVVIGGGLTGLSTALHLAEAGRAVIVLDAEEPGWGASGRNGGQVNPGLKTDPDTVLEDFGPEYGPRLVETAWSAPDAVFDLIARHGIVCDAARGGTIRAATAKGQLPALRALYAQSRARGWPVTWLDPDDMTARTGASSYCGGLFDARGGQIDPLAYTRGLARAAAAQGARLFGRSRARAVRRRGGSWRVETDRGSVTAPAVLLATNGYSGRLWNDLRRSVVPVYSAIVASAPLPDALRARLLAGREVVYDLGRITTYYRVDADGRLLMGGRSRSADAAGSEAFPALVAHALKLWPDLAAEWEPIRWTHGWNGQIAMTADHYPHWHAPQPGLYATLGYNGRGVAMATVTGREMARFLTGEAPPLFPLTKVRPIPFHSAWKAGVA</sequence>
<comment type="caution">
    <text evidence="3">The sequence shown here is derived from an EMBL/GenBank/DDBJ whole genome shotgun (WGS) entry which is preliminary data.</text>
</comment>
<reference evidence="4" key="1">
    <citation type="journal article" date="2014" name="FEMS Microbiol. Lett.">
        <title>Draft Genomic DNA Sequence of the Facultatively Methylotrophic Bacterium Acidomonas methanolica type strain MB58.</title>
        <authorList>
            <person name="Higashiura N."/>
            <person name="Hadano H."/>
            <person name="Hirakawa H."/>
            <person name="Matsutani M."/>
            <person name="Takabe S."/>
            <person name="Matsushita K."/>
            <person name="Azuma Y."/>
        </authorList>
    </citation>
    <scope>NUCLEOTIDE SEQUENCE [LARGE SCALE GENOMIC DNA]</scope>
    <source>
        <strain evidence="4">MB58</strain>
    </source>
</reference>
<organism evidence="3 4">
    <name type="scientific">Acidomonas methanolica NBRC 104435</name>
    <dbReference type="NCBI Taxonomy" id="1231351"/>
    <lineage>
        <taxon>Bacteria</taxon>
        <taxon>Pseudomonadati</taxon>
        <taxon>Pseudomonadota</taxon>
        <taxon>Alphaproteobacteria</taxon>
        <taxon>Acetobacterales</taxon>
        <taxon>Acetobacteraceae</taxon>
        <taxon>Acidomonas</taxon>
    </lineage>
</organism>
<protein>
    <submittedName>
        <fullName evidence="3">FAD dependent oxidoreductase</fullName>
    </submittedName>
</protein>
<name>A0A023D5B5_ACIMT</name>
<dbReference type="RefSeq" id="WP_042058877.1">
    <property type="nucleotide sequence ID" value="NZ_BAND01000057.1"/>
</dbReference>
<dbReference type="EMBL" id="BAND01000057">
    <property type="protein sequence ID" value="GAJ29244.1"/>
    <property type="molecule type" value="Genomic_DNA"/>
</dbReference>
<dbReference type="InterPro" id="IPR006076">
    <property type="entry name" value="FAD-dep_OxRdtase"/>
</dbReference>
<dbReference type="SUPFAM" id="SSF51905">
    <property type="entry name" value="FAD/NAD(P)-binding domain"/>
    <property type="match status" value="1"/>
</dbReference>
<dbReference type="Gene3D" id="3.30.9.10">
    <property type="entry name" value="D-Amino Acid Oxidase, subunit A, domain 2"/>
    <property type="match status" value="1"/>
</dbReference>
<reference evidence="3 4" key="2">
    <citation type="journal article" date="2014" name="FEMS Microbiol. Lett.">
        <title>Draft genomic DNA sequence of the facultatively methylotrophic bacterium Acidomonas methanolica type strain MB58.</title>
        <authorList>
            <person name="Higashiura N."/>
            <person name="Hadano H."/>
            <person name="Hirakawa H."/>
            <person name="Matsutani M."/>
            <person name="Takabe S."/>
            <person name="Matsushita K."/>
            <person name="Azuma Y."/>
        </authorList>
    </citation>
    <scope>NUCLEOTIDE SEQUENCE [LARGE SCALE GENOMIC DNA]</scope>
    <source>
        <strain evidence="3 4">MB58</strain>
    </source>
</reference>
<accession>A0A023D5B5</accession>
<dbReference type="PANTHER" id="PTHR13847:SF281">
    <property type="entry name" value="FAD DEPENDENT OXIDOREDUCTASE DOMAIN-CONTAINING PROTEIN"/>
    <property type="match status" value="1"/>
</dbReference>
<dbReference type="Proteomes" id="UP000019760">
    <property type="component" value="Unassembled WGS sequence"/>
</dbReference>
<keyword evidence="4" id="KW-1185">Reference proteome</keyword>
<dbReference type="GO" id="GO:0005737">
    <property type="term" value="C:cytoplasm"/>
    <property type="evidence" value="ECO:0007669"/>
    <property type="project" value="TreeGrafter"/>
</dbReference>
<feature type="domain" description="FAD dependent oxidoreductase" evidence="2">
    <location>
        <begin position="35"/>
        <end position="390"/>
    </location>
</feature>
<evidence type="ECO:0000313" key="3">
    <source>
        <dbReference type="EMBL" id="GAJ29244.1"/>
    </source>
</evidence>